<dbReference type="GO" id="GO:0051604">
    <property type="term" value="P:protein maturation"/>
    <property type="evidence" value="ECO:0007669"/>
    <property type="project" value="TreeGrafter"/>
</dbReference>
<dbReference type="Gene3D" id="2.30.30.140">
    <property type="match status" value="1"/>
</dbReference>
<proteinExistence type="inferred from homology"/>
<comment type="similarity">
    <text evidence="1">Belongs to the HupF/HypC family.</text>
</comment>
<dbReference type="PRINTS" id="PR00445">
    <property type="entry name" value="HUPFHYPC"/>
</dbReference>
<dbReference type="NCBIfam" id="TIGR00074">
    <property type="entry name" value="hypC_hupF"/>
    <property type="match status" value="1"/>
</dbReference>
<reference evidence="2 3" key="1">
    <citation type="submission" date="2018-11" db="EMBL/GenBank/DDBJ databases">
        <title>Rhodococcus spongicola sp. nov. and Rhodococcus xishaensis sp. nov. from marine sponges.</title>
        <authorList>
            <person name="Li L."/>
            <person name="Lin H.W."/>
        </authorList>
    </citation>
    <scope>NUCLEOTIDE SEQUENCE [LARGE SCALE GENOMIC DNA]</scope>
    <source>
        <strain evidence="2 3">CCTCC AB2014297</strain>
    </source>
</reference>
<accession>A0A3S3EAH2</accession>
<sequence>MCLGIPGRVVRLLDGYGGQLALVDVEGKERKVNIGMLEDTVLAPGDWIVIHMGFAVERVDREGAERAMAGLELMGRPRDDGDGAP</sequence>
<dbReference type="Proteomes" id="UP000286208">
    <property type="component" value="Unassembled WGS sequence"/>
</dbReference>
<organism evidence="2 3">
    <name type="scientific">Prescottella agglutinans</name>
    <dbReference type="NCBI Taxonomy" id="1644129"/>
    <lineage>
        <taxon>Bacteria</taxon>
        <taxon>Bacillati</taxon>
        <taxon>Actinomycetota</taxon>
        <taxon>Actinomycetes</taxon>
        <taxon>Mycobacteriales</taxon>
        <taxon>Nocardiaceae</taxon>
        <taxon>Prescottella</taxon>
    </lineage>
</organism>
<comment type="caution">
    <text evidence="2">The sequence shown here is derived from an EMBL/GenBank/DDBJ whole genome shotgun (WGS) entry which is preliminary data.</text>
</comment>
<dbReference type="OrthoDB" id="9806017at2"/>
<name>A0A3S3EAH2_9NOCA</name>
<evidence type="ECO:0000313" key="3">
    <source>
        <dbReference type="Proteomes" id="UP000286208"/>
    </source>
</evidence>
<dbReference type="GO" id="GO:1902670">
    <property type="term" value="F:carbon dioxide binding"/>
    <property type="evidence" value="ECO:0007669"/>
    <property type="project" value="TreeGrafter"/>
</dbReference>
<dbReference type="EMBL" id="RKLP01000005">
    <property type="protein sequence ID" value="RVW09453.1"/>
    <property type="molecule type" value="Genomic_DNA"/>
</dbReference>
<evidence type="ECO:0000313" key="2">
    <source>
        <dbReference type="EMBL" id="RVW09453.1"/>
    </source>
</evidence>
<keyword evidence="3" id="KW-1185">Reference proteome</keyword>
<dbReference type="SUPFAM" id="SSF159127">
    <property type="entry name" value="HupF/HypC-like"/>
    <property type="match status" value="1"/>
</dbReference>
<dbReference type="PROSITE" id="PS01097">
    <property type="entry name" value="HUPF_HYPC"/>
    <property type="match status" value="1"/>
</dbReference>
<dbReference type="InterPro" id="IPR019812">
    <property type="entry name" value="Hydgase_assmbl_chp_CS"/>
</dbReference>
<protein>
    <submittedName>
        <fullName evidence="2">HypC/HybG/HupF family hydrogenase formation chaperone</fullName>
    </submittedName>
</protein>
<evidence type="ECO:0000256" key="1">
    <source>
        <dbReference type="ARBA" id="ARBA00006018"/>
    </source>
</evidence>
<gene>
    <name evidence="2" type="ORF">EGT67_11765</name>
</gene>
<dbReference type="GO" id="GO:0005506">
    <property type="term" value="F:iron ion binding"/>
    <property type="evidence" value="ECO:0007669"/>
    <property type="project" value="TreeGrafter"/>
</dbReference>
<dbReference type="Pfam" id="PF01455">
    <property type="entry name" value="HupF_HypC"/>
    <property type="match status" value="1"/>
</dbReference>
<dbReference type="InterPro" id="IPR001109">
    <property type="entry name" value="Hydrogenase_HupF/HypC"/>
</dbReference>
<dbReference type="PANTHER" id="PTHR35177:SF2">
    <property type="entry name" value="HYDROGENASE MATURATION FACTOR HYBG"/>
    <property type="match status" value="1"/>
</dbReference>
<dbReference type="RefSeq" id="WP_127916256.1">
    <property type="nucleotide sequence ID" value="NZ_RKLP01000005.1"/>
</dbReference>
<dbReference type="AlphaFoldDB" id="A0A3S3EAH2"/>
<dbReference type="PANTHER" id="PTHR35177">
    <property type="entry name" value="HYDROGENASE MATURATION FACTOR HYBG"/>
    <property type="match status" value="1"/>
</dbReference>